<dbReference type="Gene3D" id="3.90.1010.10">
    <property type="match status" value="1"/>
</dbReference>
<feature type="compositionally biased region" description="Basic and acidic residues" evidence="1">
    <location>
        <begin position="22"/>
        <end position="32"/>
    </location>
</feature>
<dbReference type="Proteomes" id="UP001164706">
    <property type="component" value="Chromosome"/>
</dbReference>
<dbReference type="GO" id="GO:0005506">
    <property type="term" value="F:iron ion binding"/>
    <property type="evidence" value="ECO:0007669"/>
    <property type="project" value="InterPro"/>
</dbReference>
<dbReference type="RefSeq" id="WP_267780137.1">
    <property type="nucleotide sequence ID" value="NZ_CP113089.1"/>
</dbReference>
<dbReference type="AlphaFoldDB" id="A0A9E8MJ13"/>
<dbReference type="SUPFAM" id="SSF82649">
    <property type="entry name" value="SufE/NifU"/>
    <property type="match status" value="1"/>
</dbReference>
<accession>A0A9E8MJ13</accession>
<evidence type="ECO:0000259" key="2">
    <source>
        <dbReference type="Pfam" id="PF01592"/>
    </source>
</evidence>
<protein>
    <submittedName>
        <fullName evidence="3">SUF system NifU family Fe-S cluster assembly protein</fullName>
    </submittedName>
</protein>
<evidence type="ECO:0000256" key="1">
    <source>
        <dbReference type="SAM" id="MobiDB-lite"/>
    </source>
</evidence>
<dbReference type="GO" id="GO:0051536">
    <property type="term" value="F:iron-sulfur cluster binding"/>
    <property type="evidence" value="ECO:0007669"/>
    <property type="project" value="InterPro"/>
</dbReference>
<reference evidence="3" key="1">
    <citation type="submission" date="2022-11" db="EMBL/GenBank/DDBJ databases">
        <title>Description of Microcella daejonensis nov. sp, isolated from riverside soil.</title>
        <authorList>
            <person name="Molina K.M."/>
            <person name="Kim S.B."/>
        </authorList>
    </citation>
    <scope>NUCLEOTIDE SEQUENCE</scope>
    <source>
        <strain evidence="3">MMS21-STM12</strain>
    </source>
</reference>
<dbReference type="Pfam" id="PF01592">
    <property type="entry name" value="NifU_N"/>
    <property type="match status" value="1"/>
</dbReference>
<dbReference type="KEGG" id="mdb:OVN18_07755"/>
<dbReference type="InterPro" id="IPR002871">
    <property type="entry name" value="NIF_FeS_clus_asmbl_NifU_N"/>
</dbReference>
<dbReference type="CDD" id="cd06664">
    <property type="entry name" value="IscU_like"/>
    <property type="match status" value="1"/>
</dbReference>
<dbReference type="GO" id="GO:0016226">
    <property type="term" value="P:iron-sulfur cluster assembly"/>
    <property type="evidence" value="ECO:0007669"/>
    <property type="project" value="InterPro"/>
</dbReference>
<keyword evidence="4" id="KW-1185">Reference proteome</keyword>
<evidence type="ECO:0000313" key="4">
    <source>
        <dbReference type="Proteomes" id="UP001164706"/>
    </source>
</evidence>
<gene>
    <name evidence="3" type="ORF">OVN18_07755</name>
</gene>
<dbReference type="NCBIfam" id="TIGR01994">
    <property type="entry name" value="SUF_scaf_2"/>
    <property type="match status" value="1"/>
</dbReference>
<feature type="region of interest" description="Disordered" evidence="1">
    <location>
        <begin position="16"/>
        <end position="35"/>
    </location>
</feature>
<name>A0A9E8MJ13_9MICO</name>
<feature type="domain" description="NIF system FeS cluster assembly NifU N-terminal" evidence="2">
    <location>
        <begin position="8"/>
        <end position="147"/>
    </location>
</feature>
<evidence type="ECO:0000313" key="3">
    <source>
        <dbReference type="EMBL" id="WAB80470.1"/>
    </source>
</evidence>
<proteinExistence type="predicted"/>
<organism evidence="3 4">
    <name type="scientific">Microcella daejeonensis</name>
    <dbReference type="NCBI Taxonomy" id="2994971"/>
    <lineage>
        <taxon>Bacteria</taxon>
        <taxon>Bacillati</taxon>
        <taxon>Actinomycetota</taxon>
        <taxon>Actinomycetes</taxon>
        <taxon>Micrococcales</taxon>
        <taxon>Microbacteriaceae</taxon>
        <taxon>Microcella</taxon>
    </lineage>
</organism>
<sequence>MSSLDQLYQQIILDHSKHPHGRGLEPGEETSHQRNPVCGDEITLALRWEPPVAGDAAAAAAPGSDRLAGVAWEGAGCSISQASASLLVTLVEESREEGPVSPADLSAMIEEFRTAMRSRGTIELDEERFGDAAALSGVSRYVARVKCAMLAWVAAEDLLARRAAG</sequence>
<dbReference type="EMBL" id="CP113089">
    <property type="protein sequence ID" value="WAB80470.1"/>
    <property type="molecule type" value="Genomic_DNA"/>
</dbReference>